<feature type="transmembrane region" description="Helical" evidence="7">
    <location>
        <begin position="177"/>
        <end position="196"/>
    </location>
</feature>
<feature type="transmembrane region" description="Helical" evidence="7">
    <location>
        <begin position="237"/>
        <end position="256"/>
    </location>
</feature>
<dbReference type="AlphaFoldDB" id="A0A1K1ZXS7"/>
<evidence type="ECO:0000256" key="6">
    <source>
        <dbReference type="ARBA" id="ARBA00023136"/>
    </source>
</evidence>
<accession>A0A1K1ZXS7</accession>
<evidence type="ECO:0000313" key="9">
    <source>
        <dbReference type="Proteomes" id="UP000182350"/>
    </source>
</evidence>
<evidence type="ECO:0000256" key="3">
    <source>
        <dbReference type="ARBA" id="ARBA00022475"/>
    </source>
</evidence>
<keyword evidence="2" id="KW-0813">Transport</keyword>
<dbReference type="STRING" id="1122209.SAMN02745752_02859"/>
<name>A0A1K1ZXS7_9GAMM</name>
<evidence type="ECO:0000313" key="8">
    <source>
        <dbReference type="EMBL" id="SFX78253.1"/>
    </source>
</evidence>
<keyword evidence="9" id="KW-1185">Reference proteome</keyword>
<dbReference type="GO" id="GO:0055085">
    <property type="term" value="P:transmembrane transport"/>
    <property type="evidence" value="ECO:0007669"/>
    <property type="project" value="InterPro"/>
</dbReference>
<dbReference type="PANTHER" id="PTHR36838:SF1">
    <property type="entry name" value="SLR1864 PROTEIN"/>
    <property type="match status" value="1"/>
</dbReference>
<dbReference type="Proteomes" id="UP000182350">
    <property type="component" value="Unassembled WGS sequence"/>
</dbReference>
<evidence type="ECO:0000256" key="2">
    <source>
        <dbReference type="ARBA" id="ARBA00022448"/>
    </source>
</evidence>
<feature type="transmembrane region" description="Helical" evidence="7">
    <location>
        <begin position="120"/>
        <end position="140"/>
    </location>
</feature>
<sequence>MFLTIANIVLPVFLIVSTGAVYARWFKPDLAWINKLNMDVFIPALIFSVLSSSDFQLVNYLHLALGAAAVALGSGLLLWPLVKPLHVEARTFLPPMMFNNTGNMGIPLLVLAFGESALPAAVTVFITVTLLHFTLGLYILDRSTRFSSLLRVPIVLATLAGLVFSHFELIMPGSLALPIEMLGQISIPLMLFALGVRLLDVDLSDMKLGVIGAIACPVSGVLMAYLVAPFLTLPGDQWGILLVFAALPPAVLNFMLAEKYQQEPQRVASIVLAGNFASLAFIPAALWLALF</sequence>
<dbReference type="InterPro" id="IPR004776">
    <property type="entry name" value="Mem_transp_PIN-like"/>
</dbReference>
<evidence type="ECO:0008006" key="10">
    <source>
        <dbReference type="Google" id="ProtNLM"/>
    </source>
</evidence>
<comment type="subcellular location">
    <subcellularLocation>
        <location evidence="1">Membrane</location>
        <topology evidence="1">Multi-pass membrane protein</topology>
    </subcellularLocation>
</comment>
<keyword evidence="6 7" id="KW-0472">Membrane</keyword>
<keyword evidence="4 7" id="KW-0812">Transmembrane</keyword>
<evidence type="ECO:0000256" key="1">
    <source>
        <dbReference type="ARBA" id="ARBA00004141"/>
    </source>
</evidence>
<dbReference type="GO" id="GO:0016020">
    <property type="term" value="C:membrane"/>
    <property type="evidence" value="ECO:0007669"/>
    <property type="project" value="UniProtKB-SubCell"/>
</dbReference>
<feature type="transmembrane region" description="Helical" evidence="7">
    <location>
        <begin position="268"/>
        <end position="290"/>
    </location>
</feature>
<keyword evidence="3" id="KW-1003">Cell membrane</keyword>
<dbReference type="PANTHER" id="PTHR36838">
    <property type="entry name" value="AUXIN EFFLUX CARRIER FAMILY PROTEIN"/>
    <property type="match status" value="1"/>
</dbReference>
<feature type="transmembrane region" description="Helical" evidence="7">
    <location>
        <begin position="208"/>
        <end position="231"/>
    </location>
</feature>
<dbReference type="Pfam" id="PF03547">
    <property type="entry name" value="Mem_trans"/>
    <property type="match status" value="2"/>
</dbReference>
<dbReference type="EMBL" id="FPJW01000014">
    <property type="protein sequence ID" value="SFX78253.1"/>
    <property type="molecule type" value="Genomic_DNA"/>
</dbReference>
<feature type="transmembrane region" description="Helical" evidence="7">
    <location>
        <begin position="36"/>
        <end position="53"/>
    </location>
</feature>
<protein>
    <recommendedName>
        <fullName evidence="10">Permease</fullName>
    </recommendedName>
</protein>
<evidence type="ECO:0000256" key="4">
    <source>
        <dbReference type="ARBA" id="ARBA00022692"/>
    </source>
</evidence>
<reference evidence="8 9" key="1">
    <citation type="submission" date="2016-11" db="EMBL/GenBank/DDBJ databases">
        <authorList>
            <person name="Jaros S."/>
            <person name="Januszkiewicz K."/>
            <person name="Wedrychowicz H."/>
        </authorList>
    </citation>
    <scope>NUCLEOTIDE SEQUENCE [LARGE SCALE GENOMIC DNA]</scope>
    <source>
        <strain evidence="8 9">DSM 21637</strain>
    </source>
</reference>
<feature type="transmembrane region" description="Helical" evidence="7">
    <location>
        <begin position="59"/>
        <end position="79"/>
    </location>
</feature>
<feature type="transmembrane region" description="Helical" evidence="7">
    <location>
        <begin position="152"/>
        <end position="171"/>
    </location>
</feature>
<proteinExistence type="predicted"/>
<evidence type="ECO:0000256" key="5">
    <source>
        <dbReference type="ARBA" id="ARBA00022989"/>
    </source>
</evidence>
<gene>
    <name evidence="8" type="ORF">SAMN02745752_02859</name>
</gene>
<dbReference type="OrthoDB" id="3238001at2"/>
<evidence type="ECO:0000256" key="7">
    <source>
        <dbReference type="SAM" id="Phobius"/>
    </source>
</evidence>
<feature type="transmembrane region" description="Helical" evidence="7">
    <location>
        <begin position="6"/>
        <end position="24"/>
    </location>
</feature>
<organism evidence="8 9">
    <name type="scientific">Marinospirillum alkaliphilum DSM 21637</name>
    <dbReference type="NCBI Taxonomy" id="1122209"/>
    <lineage>
        <taxon>Bacteria</taxon>
        <taxon>Pseudomonadati</taxon>
        <taxon>Pseudomonadota</taxon>
        <taxon>Gammaproteobacteria</taxon>
        <taxon>Oceanospirillales</taxon>
        <taxon>Oceanospirillaceae</taxon>
        <taxon>Marinospirillum</taxon>
    </lineage>
</organism>
<keyword evidence="5 7" id="KW-1133">Transmembrane helix</keyword>